<evidence type="ECO:0000313" key="3">
    <source>
        <dbReference type="Proteomes" id="UP000800097"/>
    </source>
</evidence>
<dbReference type="EMBL" id="ML986504">
    <property type="protein sequence ID" value="KAF2274263.1"/>
    <property type="molecule type" value="Genomic_DNA"/>
</dbReference>
<dbReference type="AlphaFoldDB" id="A0A6A6JDL2"/>
<dbReference type="RefSeq" id="XP_033651802.1">
    <property type="nucleotide sequence ID" value="XM_033793131.1"/>
</dbReference>
<proteinExistence type="predicted"/>
<protein>
    <submittedName>
        <fullName evidence="2">Uncharacterized protein</fullName>
    </submittedName>
</protein>
<name>A0A6A6JDL2_WESOR</name>
<feature type="region of interest" description="Disordered" evidence="1">
    <location>
        <begin position="40"/>
        <end position="80"/>
    </location>
</feature>
<dbReference type="Proteomes" id="UP000800097">
    <property type="component" value="Unassembled WGS sequence"/>
</dbReference>
<dbReference type="GeneID" id="54546306"/>
<organism evidence="2 3">
    <name type="scientific">Westerdykella ornata</name>
    <dbReference type="NCBI Taxonomy" id="318751"/>
    <lineage>
        <taxon>Eukaryota</taxon>
        <taxon>Fungi</taxon>
        <taxon>Dikarya</taxon>
        <taxon>Ascomycota</taxon>
        <taxon>Pezizomycotina</taxon>
        <taxon>Dothideomycetes</taxon>
        <taxon>Pleosporomycetidae</taxon>
        <taxon>Pleosporales</taxon>
        <taxon>Sporormiaceae</taxon>
        <taxon>Westerdykella</taxon>
    </lineage>
</organism>
<keyword evidence="3" id="KW-1185">Reference proteome</keyword>
<feature type="compositionally biased region" description="Basic and acidic residues" evidence="1">
    <location>
        <begin position="53"/>
        <end position="64"/>
    </location>
</feature>
<evidence type="ECO:0000313" key="2">
    <source>
        <dbReference type="EMBL" id="KAF2274263.1"/>
    </source>
</evidence>
<accession>A0A6A6JDL2</accession>
<evidence type="ECO:0000256" key="1">
    <source>
        <dbReference type="SAM" id="MobiDB-lite"/>
    </source>
</evidence>
<gene>
    <name evidence="2" type="ORF">EI97DRAFT_132551</name>
</gene>
<sequence length="163" mass="18460">MVYTFPFPFIPYIYPFLPTPNAPVYVVCLVPASPTETTIDKTPLPVRNPTNALERKRKERDRGRHISKTPAPTNKAGSRDLKGIYRPNQVVKQIMYVPIQKNHTRHGIHPSIHPSIPACLNARFIRESFHVNGTGEKAYTICQSEEIACTVVRGRRIDAVVCR</sequence>
<reference evidence="2" key="1">
    <citation type="journal article" date="2020" name="Stud. Mycol.">
        <title>101 Dothideomycetes genomes: a test case for predicting lifestyles and emergence of pathogens.</title>
        <authorList>
            <person name="Haridas S."/>
            <person name="Albert R."/>
            <person name="Binder M."/>
            <person name="Bloem J."/>
            <person name="Labutti K."/>
            <person name="Salamov A."/>
            <person name="Andreopoulos B."/>
            <person name="Baker S."/>
            <person name="Barry K."/>
            <person name="Bills G."/>
            <person name="Bluhm B."/>
            <person name="Cannon C."/>
            <person name="Castanera R."/>
            <person name="Culley D."/>
            <person name="Daum C."/>
            <person name="Ezra D."/>
            <person name="Gonzalez J."/>
            <person name="Henrissat B."/>
            <person name="Kuo A."/>
            <person name="Liang C."/>
            <person name="Lipzen A."/>
            <person name="Lutzoni F."/>
            <person name="Magnuson J."/>
            <person name="Mondo S."/>
            <person name="Nolan M."/>
            <person name="Ohm R."/>
            <person name="Pangilinan J."/>
            <person name="Park H.-J."/>
            <person name="Ramirez L."/>
            <person name="Alfaro M."/>
            <person name="Sun H."/>
            <person name="Tritt A."/>
            <person name="Yoshinaga Y."/>
            <person name="Zwiers L.-H."/>
            <person name="Turgeon B."/>
            <person name="Goodwin S."/>
            <person name="Spatafora J."/>
            <person name="Crous P."/>
            <person name="Grigoriev I."/>
        </authorList>
    </citation>
    <scope>NUCLEOTIDE SEQUENCE</scope>
    <source>
        <strain evidence="2">CBS 379.55</strain>
    </source>
</reference>